<dbReference type="InterPro" id="IPR049195">
    <property type="entry name" value="Tre1-like_N"/>
</dbReference>
<reference evidence="2 3" key="1">
    <citation type="journal article" date="2018" name="Microbiome">
        <title>Fine metagenomic profile of the Mediterranean stratified and mixed water columns revealed by assembly and recruitment.</title>
        <authorList>
            <person name="Haro-Moreno J.M."/>
            <person name="Lopez-Perez M."/>
            <person name="De La Torre J.R."/>
            <person name="Picazo A."/>
            <person name="Camacho A."/>
            <person name="Rodriguez-Valera F."/>
        </authorList>
    </citation>
    <scope>NUCLEOTIDE SEQUENCE [LARGE SCALE GENOMIC DNA]</scope>
    <source>
        <strain evidence="2">MED-G78</strain>
    </source>
</reference>
<evidence type="ECO:0000313" key="2">
    <source>
        <dbReference type="EMBL" id="RCL44426.1"/>
    </source>
</evidence>
<proteinExistence type="predicted"/>
<comment type="caution">
    <text evidence="2">The sequence shown here is derived from an EMBL/GenBank/DDBJ whole genome shotgun (WGS) entry which is preliminary data.</text>
</comment>
<protein>
    <recommendedName>
        <fullName evidence="1">NAD(+)--protein-arginine ADP-ribosyltransferase Tre1-like N-terminal domain-containing protein</fullName>
    </recommendedName>
</protein>
<dbReference type="Proteomes" id="UP000252915">
    <property type="component" value="Unassembled WGS sequence"/>
</dbReference>
<sequence>MKNNLLIVFFTIAVISSCSTSSLRPDVVDRSSAQRTQSVSFGIIEDVTQVTIEGDRELGALTGGVIGGAVGSSNSDEEIESGVGAILGSLIGSKVGAEIGSAITKLNGVELLILLDSGKYVSIIQEAGDKNFMSGQAVKIIRSGGKSRVLPRN</sequence>
<dbReference type="PROSITE" id="PS51257">
    <property type="entry name" value="PROKAR_LIPOPROTEIN"/>
    <property type="match status" value="1"/>
</dbReference>
<dbReference type="EMBL" id="QOPI01000016">
    <property type="protein sequence ID" value="RCL44426.1"/>
    <property type="molecule type" value="Genomic_DNA"/>
</dbReference>
<gene>
    <name evidence="2" type="ORF">DBW92_03195</name>
</gene>
<dbReference type="AlphaFoldDB" id="A0A368C641"/>
<organism evidence="2 3">
    <name type="scientific">SAR86 cluster bacterium</name>
    <dbReference type="NCBI Taxonomy" id="2030880"/>
    <lineage>
        <taxon>Bacteria</taxon>
        <taxon>Pseudomonadati</taxon>
        <taxon>Pseudomonadota</taxon>
        <taxon>Gammaproteobacteria</taxon>
        <taxon>SAR86 cluster</taxon>
    </lineage>
</organism>
<evidence type="ECO:0000259" key="1">
    <source>
        <dbReference type="Pfam" id="PF21724"/>
    </source>
</evidence>
<feature type="domain" description="NAD(+)--protein-arginine ADP-ribosyltransferase Tre1-like N-terminal" evidence="1">
    <location>
        <begin position="58"/>
        <end position="113"/>
    </location>
</feature>
<evidence type="ECO:0000313" key="3">
    <source>
        <dbReference type="Proteomes" id="UP000252915"/>
    </source>
</evidence>
<name>A0A368C641_9GAMM</name>
<dbReference type="Pfam" id="PF21724">
    <property type="entry name" value="DUF6861"/>
    <property type="match status" value="1"/>
</dbReference>
<accession>A0A368C641</accession>